<keyword evidence="9" id="KW-0539">Nucleus</keyword>
<feature type="region of interest" description="Disordered" evidence="14">
    <location>
        <begin position="663"/>
        <end position="704"/>
    </location>
</feature>
<evidence type="ECO:0000256" key="6">
    <source>
        <dbReference type="ARBA" id="ARBA00022806"/>
    </source>
</evidence>
<dbReference type="PRINTS" id="PR01657">
    <property type="entry name" value="MCMFAMILY"/>
</dbReference>
<dbReference type="PANTHER" id="PTHR11630">
    <property type="entry name" value="DNA REPLICATION LICENSING FACTOR MCM FAMILY MEMBER"/>
    <property type="match status" value="1"/>
</dbReference>
<dbReference type="Gene3D" id="3.30.1640.10">
    <property type="entry name" value="mini-chromosome maintenance (MCM) complex, chain A, domain 1"/>
    <property type="match status" value="1"/>
</dbReference>
<dbReference type="GO" id="GO:0006270">
    <property type="term" value="P:DNA replication initiation"/>
    <property type="evidence" value="ECO:0007669"/>
    <property type="project" value="UniProtKB-UniRule"/>
</dbReference>
<dbReference type="PROSITE" id="PS50051">
    <property type="entry name" value="MCM_2"/>
    <property type="match status" value="1"/>
</dbReference>
<reference evidence="16 17" key="1">
    <citation type="submission" date="2023-03" db="EMBL/GenBank/DDBJ databases">
        <title>High-quality genome of Scylla paramamosain provides insights in environmental adaptation.</title>
        <authorList>
            <person name="Zhang L."/>
        </authorList>
    </citation>
    <scope>NUCLEOTIDE SEQUENCE [LARGE SCALE GENOMIC DNA]</scope>
    <source>
        <strain evidence="16">LZ_2023a</strain>
        <tissue evidence="16">Muscle</tissue>
    </source>
</reference>
<dbReference type="InterPro" id="IPR008049">
    <property type="entry name" value="MCM6"/>
</dbReference>
<dbReference type="GO" id="GO:0000727">
    <property type="term" value="P:double-strand break repair via break-induced replication"/>
    <property type="evidence" value="ECO:0007669"/>
    <property type="project" value="TreeGrafter"/>
</dbReference>
<dbReference type="PRINTS" id="PR01662">
    <property type="entry name" value="MCMPROTEIN6"/>
</dbReference>
<dbReference type="Gene3D" id="1.20.58.870">
    <property type="match status" value="1"/>
</dbReference>
<dbReference type="EMBL" id="JARAKH010000022">
    <property type="protein sequence ID" value="KAK8392648.1"/>
    <property type="molecule type" value="Genomic_DNA"/>
</dbReference>
<dbReference type="Gene3D" id="2.20.28.10">
    <property type="match status" value="1"/>
</dbReference>
<evidence type="ECO:0000256" key="2">
    <source>
        <dbReference type="ARBA" id="ARBA00008010"/>
    </source>
</evidence>
<dbReference type="Proteomes" id="UP001487740">
    <property type="component" value="Unassembled WGS sequence"/>
</dbReference>
<keyword evidence="3 13" id="KW-0235">DNA replication</keyword>
<dbReference type="FunFam" id="2.20.28.10:FF:000003">
    <property type="entry name" value="DNA helicase"/>
    <property type="match status" value="1"/>
</dbReference>
<dbReference type="InterPro" id="IPR027925">
    <property type="entry name" value="MCM_N"/>
</dbReference>
<dbReference type="Pfam" id="PF18263">
    <property type="entry name" value="WHD_MCM6"/>
    <property type="match status" value="1"/>
</dbReference>
<dbReference type="InterPro" id="IPR041562">
    <property type="entry name" value="MCM_lid"/>
</dbReference>
<accession>A0AAW0TZN4</accession>
<dbReference type="InterPro" id="IPR031327">
    <property type="entry name" value="MCM"/>
</dbReference>
<comment type="function">
    <text evidence="13">Acts as component of the MCM2-7 complex (MCM complex) which is the replicative helicase essential for 'once per cell cycle' DNA replication initiation and elongation in eukaryotic cells. The active ATPase sites in the MCM2-7 ring are formed through the interaction surfaces of two neighboring subunits such that a critical structure of a conserved arginine finger motif is provided in trans relative to the ATP-binding site of the Walker A box of the adjacent subunit. The six ATPase active sites, however, are likely to contribute differentially to the complex helicase activity.</text>
</comment>
<keyword evidence="10 13" id="KW-0131">Cell cycle</keyword>
<dbReference type="EC" id="3.6.4.12" evidence="13"/>
<dbReference type="FunFam" id="3.40.50.300:FF:000115">
    <property type="entry name" value="DNA helicase"/>
    <property type="match status" value="1"/>
</dbReference>
<evidence type="ECO:0000256" key="8">
    <source>
        <dbReference type="ARBA" id="ARBA00023125"/>
    </source>
</evidence>
<comment type="subcellular location">
    <subcellularLocation>
        <location evidence="1 13">Nucleus</location>
    </subcellularLocation>
</comment>
<comment type="caution">
    <text evidence="16">The sequence shown here is derived from an EMBL/GenBank/DDBJ whole genome shotgun (WGS) entry which is preliminary data.</text>
</comment>
<evidence type="ECO:0000256" key="9">
    <source>
        <dbReference type="ARBA" id="ARBA00023242"/>
    </source>
</evidence>
<dbReference type="GO" id="GO:0005524">
    <property type="term" value="F:ATP binding"/>
    <property type="evidence" value="ECO:0007669"/>
    <property type="project" value="UniProtKB-UniRule"/>
</dbReference>
<dbReference type="Pfam" id="PF00493">
    <property type="entry name" value="MCM"/>
    <property type="match status" value="1"/>
</dbReference>
<comment type="catalytic activity">
    <reaction evidence="11">
        <text>ATP + H2O = ADP + phosphate + H(+)</text>
        <dbReference type="Rhea" id="RHEA:13065"/>
        <dbReference type="ChEBI" id="CHEBI:15377"/>
        <dbReference type="ChEBI" id="CHEBI:15378"/>
        <dbReference type="ChEBI" id="CHEBI:30616"/>
        <dbReference type="ChEBI" id="CHEBI:43474"/>
        <dbReference type="ChEBI" id="CHEBI:456216"/>
        <dbReference type="EC" id="3.6.4.12"/>
    </reaction>
    <physiologicalReaction direction="left-to-right" evidence="11">
        <dbReference type="Rhea" id="RHEA:13066"/>
    </physiologicalReaction>
</comment>
<keyword evidence="7 12" id="KW-0067">ATP-binding</keyword>
<proteinExistence type="inferred from homology"/>
<organism evidence="16 17">
    <name type="scientific">Scylla paramamosain</name>
    <name type="common">Mud crab</name>
    <dbReference type="NCBI Taxonomy" id="85552"/>
    <lineage>
        <taxon>Eukaryota</taxon>
        <taxon>Metazoa</taxon>
        <taxon>Ecdysozoa</taxon>
        <taxon>Arthropoda</taxon>
        <taxon>Crustacea</taxon>
        <taxon>Multicrustacea</taxon>
        <taxon>Malacostraca</taxon>
        <taxon>Eumalacostraca</taxon>
        <taxon>Eucarida</taxon>
        <taxon>Decapoda</taxon>
        <taxon>Pleocyemata</taxon>
        <taxon>Brachyura</taxon>
        <taxon>Eubrachyura</taxon>
        <taxon>Portunoidea</taxon>
        <taxon>Portunidae</taxon>
        <taxon>Portuninae</taxon>
        <taxon>Scylla</taxon>
    </lineage>
</organism>
<dbReference type="AlphaFoldDB" id="A0AAW0TZN4"/>
<evidence type="ECO:0000313" key="16">
    <source>
        <dbReference type="EMBL" id="KAK8392648.1"/>
    </source>
</evidence>
<evidence type="ECO:0000256" key="3">
    <source>
        <dbReference type="ARBA" id="ARBA00022705"/>
    </source>
</evidence>
<evidence type="ECO:0000256" key="5">
    <source>
        <dbReference type="ARBA" id="ARBA00022801"/>
    </source>
</evidence>
<dbReference type="PANTHER" id="PTHR11630:SF43">
    <property type="entry name" value="DNA REPLICATION LICENSING FACTOR MCM6"/>
    <property type="match status" value="1"/>
</dbReference>
<evidence type="ECO:0000256" key="10">
    <source>
        <dbReference type="ARBA" id="ARBA00023306"/>
    </source>
</evidence>
<dbReference type="SUPFAM" id="SSF52540">
    <property type="entry name" value="P-loop containing nucleoside triphosphate hydrolases"/>
    <property type="match status" value="1"/>
</dbReference>
<dbReference type="PROSITE" id="PS00847">
    <property type="entry name" value="MCM_1"/>
    <property type="match status" value="1"/>
</dbReference>
<dbReference type="Gene3D" id="2.40.50.140">
    <property type="entry name" value="Nucleic acid-binding proteins"/>
    <property type="match status" value="1"/>
</dbReference>
<evidence type="ECO:0000256" key="14">
    <source>
        <dbReference type="SAM" id="MobiDB-lite"/>
    </source>
</evidence>
<evidence type="ECO:0000313" key="17">
    <source>
        <dbReference type="Proteomes" id="UP001487740"/>
    </source>
</evidence>
<dbReference type="GO" id="GO:0042555">
    <property type="term" value="C:MCM complex"/>
    <property type="evidence" value="ECO:0007669"/>
    <property type="project" value="UniProtKB-UniRule"/>
</dbReference>
<sequence>MDIGDLGIAAQTTVKDEVGERCQKLFQSFLEEFQEDGVTKYVEEARDLIKPERNTLEVSFLDIDKFNQNLATLIVEEYYRVYPFLCLTVRNHVRDHTGLSVEKEYYLSIVDVPTRHKVRELSTLKVGTLIRISGQVVRTHPVHPELVSATFQCMDCQTVVSKVEQQFKYTQPSICHNPVCNNRKRFILDTNKSRFVDFQKVRIQEVQAELPRGCIPRSVEVVVRAEAVDQAQAGDRCDFTGTLIVVPDVAALNLPGARAESSARHKGEESEGVTGLKALGVRDLSYRLAFLACSVTPTNPKFGGKEVRGEEPTAESIKRQMTDLEWNKVYEMARDKNLYQNLITSLFPTIYGNDEVKRGILLMLFGGVPKTTIEGTSLRGDINVCVVGDPSTAKSQFLKHVADFSPRTVYTSGKASSAAGLTAAVVKDEESHEFVIEAGALMLADGGVCCIDEFDKMDQRDQVAIHEAMEQQTISITKAGVKATLNARTSVLAAANPIGGRYDRTKSLRQNITLTSPIMSRFDLFFILVDECNEVTDYAIARRIVDLHACMENSIERVYSLEEVQRYITFARMFRPKMNKEATEYLVEQYRTLRQRDSQGASCSSWRVTVRQLESMIRLSEAMARMHCSDQVHPKHVKESFRLINKSIIRLDQPDVHLDGMDEEQQQEEEAMETDENADPNAGVNGDVAPSQDQDQPAKKKTSTTLSYETYHNMTTLLLMHMRREEARSESQETEEGAESAGMRRSAIINWYLQEISGDLETEAELVEQKMLVEKVLDRLTYQDRLVVPLTQTGLKGTDSGGLDESDPLLVVHPNYNLDS</sequence>
<dbReference type="SMART" id="SM00350">
    <property type="entry name" value="MCM"/>
    <property type="match status" value="1"/>
</dbReference>
<dbReference type="GO" id="GO:0016787">
    <property type="term" value="F:hydrolase activity"/>
    <property type="evidence" value="ECO:0007669"/>
    <property type="project" value="UniProtKB-KW"/>
</dbReference>
<evidence type="ECO:0000256" key="11">
    <source>
        <dbReference type="ARBA" id="ARBA00048432"/>
    </source>
</evidence>
<dbReference type="SUPFAM" id="SSF50249">
    <property type="entry name" value="Nucleic acid-binding proteins"/>
    <property type="match status" value="1"/>
</dbReference>
<dbReference type="GO" id="GO:1990518">
    <property type="term" value="F:single-stranded 3'-5' DNA helicase activity"/>
    <property type="evidence" value="ECO:0007669"/>
    <property type="project" value="TreeGrafter"/>
</dbReference>
<dbReference type="InterPro" id="IPR033762">
    <property type="entry name" value="MCM_OB"/>
</dbReference>
<name>A0AAW0TZN4_SCYPA</name>
<evidence type="ECO:0000256" key="7">
    <source>
        <dbReference type="ARBA" id="ARBA00022840"/>
    </source>
</evidence>
<dbReference type="GO" id="GO:1902969">
    <property type="term" value="P:mitotic DNA replication"/>
    <property type="evidence" value="ECO:0007669"/>
    <property type="project" value="TreeGrafter"/>
</dbReference>
<protein>
    <recommendedName>
        <fullName evidence="13">DNA replication licensing factor MCM6</fullName>
        <ecNumber evidence="13">3.6.4.12</ecNumber>
    </recommendedName>
</protein>
<dbReference type="GO" id="GO:0003697">
    <property type="term" value="F:single-stranded DNA binding"/>
    <property type="evidence" value="ECO:0007669"/>
    <property type="project" value="TreeGrafter"/>
</dbReference>
<evidence type="ECO:0000256" key="4">
    <source>
        <dbReference type="ARBA" id="ARBA00022741"/>
    </source>
</evidence>
<evidence type="ECO:0000256" key="12">
    <source>
        <dbReference type="RuleBase" id="RU004070"/>
    </source>
</evidence>
<keyword evidence="8 12" id="KW-0238">DNA-binding</keyword>
<evidence type="ECO:0000256" key="13">
    <source>
        <dbReference type="RuleBase" id="RU368064"/>
    </source>
</evidence>
<dbReference type="GO" id="GO:0005634">
    <property type="term" value="C:nucleus"/>
    <property type="evidence" value="ECO:0007669"/>
    <property type="project" value="UniProtKB-SubCell"/>
</dbReference>
<dbReference type="Pfam" id="PF17207">
    <property type="entry name" value="MCM_OB"/>
    <property type="match status" value="1"/>
</dbReference>
<keyword evidence="17" id="KW-1185">Reference proteome</keyword>
<dbReference type="FunFam" id="2.40.50.140:FF:000091">
    <property type="entry name" value="DNA helicase"/>
    <property type="match status" value="1"/>
</dbReference>
<dbReference type="CDD" id="cd17757">
    <property type="entry name" value="MCM6"/>
    <property type="match status" value="1"/>
</dbReference>
<dbReference type="Pfam" id="PF14551">
    <property type="entry name" value="MCM_N"/>
    <property type="match status" value="1"/>
</dbReference>
<dbReference type="Gene3D" id="3.40.50.300">
    <property type="entry name" value="P-loop containing nucleotide triphosphate hydrolases"/>
    <property type="match status" value="1"/>
</dbReference>
<dbReference type="Pfam" id="PF17855">
    <property type="entry name" value="MCM_lid"/>
    <property type="match status" value="1"/>
</dbReference>
<evidence type="ECO:0000259" key="15">
    <source>
        <dbReference type="PROSITE" id="PS50051"/>
    </source>
</evidence>
<dbReference type="InterPro" id="IPR041024">
    <property type="entry name" value="Mcm6_C"/>
</dbReference>
<dbReference type="FunFam" id="3.30.1640.10:FF:000004">
    <property type="entry name" value="DNA helicase"/>
    <property type="match status" value="1"/>
</dbReference>
<keyword evidence="5 13" id="KW-0378">Hydrolase</keyword>
<keyword evidence="4 12" id="KW-0547">Nucleotide-binding</keyword>
<keyword evidence="6 13" id="KW-0347">Helicase</keyword>
<comment type="similarity">
    <text evidence="2 12">Belongs to the MCM family.</text>
</comment>
<feature type="compositionally biased region" description="Acidic residues" evidence="14">
    <location>
        <begin position="663"/>
        <end position="678"/>
    </location>
</feature>
<comment type="subunit">
    <text evidence="13">Component of the MCM2-7 complex.</text>
</comment>
<feature type="domain" description="MCM C-terminal AAA(+) ATPase" evidence="15">
    <location>
        <begin position="338"/>
        <end position="544"/>
    </location>
</feature>
<dbReference type="InterPro" id="IPR018525">
    <property type="entry name" value="MCM_CS"/>
</dbReference>
<dbReference type="InterPro" id="IPR027417">
    <property type="entry name" value="P-loop_NTPase"/>
</dbReference>
<gene>
    <name evidence="16" type="ORF">O3P69_014821</name>
</gene>
<dbReference type="InterPro" id="IPR001208">
    <property type="entry name" value="MCM_dom"/>
</dbReference>
<dbReference type="InterPro" id="IPR012340">
    <property type="entry name" value="NA-bd_OB-fold"/>
</dbReference>
<evidence type="ECO:0000256" key="1">
    <source>
        <dbReference type="ARBA" id="ARBA00004123"/>
    </source>
</evidence>